<dbReference type="EMBL" id="JAVDYB010000001">
    <property type="protein sequence ID" value="MDR7280952.1"/>
    <property type="molecule type" value="Genomic_DNA"/>
</dbReference>
<accession>A0AAE3YYC9</accession>
<evidence type="ECO:0000313" key="2">
    <source>
        <dbReference type="Proteomes" id="UP001183643"/>
    </source>
</evidence>
<dbReference type="Pfam" id="PF14559">
    <property type="entry name" value="TPR_19"/>
    <property type="match status" value="1"/>
</dbReference>
<dbReference type="Proteomes" id="UP001183643">
    <property type="component" value="Unassembled WGS sequence"/>
</dbReference>
<dbReference type="Gene3D" id="1.25.40.10">
    <property type="entry name" value="Tetratricopeptide repeat domain"/>
    <property type="match status" value="1"/>
</dbReference>
<evidence type="ECO:0000313" key="1">
    <source>
        <dbReference type="EMBL" id="MDR7280952.1"/>
    </source>
</evidence>
<protein>
    <submittedName>
        <fullName evidence="1">Tetratricopeptide (TPR) repeat protein</fullName>
    </submittedName>
</protein>
<dbReference type="SUPFAM" id="SSF48452">
    <property type="entry name" value="TPR-like"/>
    <property type="match status" value="1"/>
</dbReference>
<dbReference type="InterPro" id="IPR011990">
    <property type="entry name" value="TPR-like_helical_dom_sf"/>
</dbReference>
<sequence>MTEGIGDPRLSAEGELALARMALDEADYGHAADHVAGALVHAPTMPEVHELLAKLAARTGGALDLFPLADHVYIGAVVARGHLLAAAGKPGEALELLAAATGHQPTVDWAGVPWVADPDLATRVDPDQLARTIMQVCAGVPDPVPDEQREPLRPYLRVAKHAAAAHPRHALLLGAASALARRMGETAIAIDWAQRGVRVMPSKLGEVWLGYAYRSAGRTRESIAALRRAVAHDPADLSVYADIAGTLADNGQLDEAIRWIDDALARDAEFDCAVHTAHRLRYRRDGKLSHLVALADFQRHHPDDSHEHTDLAECCQDVPWLGRLPAAGEAVINVLRQMLETEGPITGGRLRLSNLEPPSAMRTVGAALPDMAVMVERVPEPDIRLPRRTGGRSVWEFFETDAMPALREPSDAAVERIRQLALPAWPHPQSAYDAAVSLALLDMDDLLALLVHPPAPPATELGTALAAHDPSLWVRSVQVWACLGLLHHRTDEPWRTSTRRRVLLDLAWGVEDWITEAALFALVTAAWVTPEVRADVATLVRERLADIAEVVRRRPVTIAWSVAQLALATPELDAKTELVARTIIAAERPVEEPPAPPQRKAGFWRRLLGGRG</sequence>
<keyword evidence="2" id="KW-1185">Reference proteome</keyword>
<reference evidence="1" key="1">
    <citation type="submission" date="2023-07" db="EMBL/GenBank/DDBJ databases">
        <title>Sequencing the genomes of 1000 actinobacteria strains.</title>
        <authorList>
            <person name="Klenk H.-P."/>
        </authorList>
    </citation>
    <scope>NUCLEOTIDE SEQUENCE</scope>
    <source>
        <strain evidence="1">DSM 44707</strain>
    </source>
</reference>
<comment type="caution">
    <text evidence="1">The sequence shown here is derived from an EMBL/GenBank/DDBJ whole genome shotgun (WGS) entry which is preliminary data.</text>
</comment>
<name>A0AAE3YYC9_9ACTN</name>
<dbReference type="AlphaFoldDB" id="A0AAE3YYC9"/>
<gene>
    <name evidence="1" type="ORF">J2S41_007730</name>
</gene>
<proteinExistence type="predicted"/>
<organism evidence="1 2">
    <name type="scientific">Catenuloplanes atrovinosus</name>
    <dbReference type="NCBI Taxonomy" id="137266"/>
    <lineage>
        <taxon>Bacteria</taxon>
        <taxon>Bacillati</taxon>
        <taxon>Actinomycetota</taxon>
        <taxon>Actinomycetes</taxon>
        <taxon>Micromonosporales</taxon>
        <taxon>Micromonosporaceae</taxon>
        <taxon>Catenuloplanes</taxon>
    </lineage>
</organism>